<reference evidence="2 3" key="1">
    <citation type="journal article" date="2018" name="BMC Genomics">
        <title>Genomic comparison of Trypanosoma conorhini and Trypanosoma rangeli to Trypanosoma cruzi strains of high and low virulence.</title>
        <authorList>
            <person name="Bradwell K.R."/>
            <person name="Koparde V.N."/>
            <person name="Matveyev A.V."/>
            <person name="Serrano M.G."/>
            <person name="Alves J.M."/>
            <person name="Parikh H."/>
            <person name="Huang B."/>
            <person name="Lee V."/>
            <person name="Espinosa-Alvarez O."/>
            <person name="Ortiz P.A."/>
            <person name="Costa-Martins A.G."/>
            <person name="Teixeira M.M."/>
            <person name="Buck G.A."/>
        </authorList>
    </citation>
    <scope>NUCLEOTIDE SEQUENCE [LARGE SCALE GENOMIC DNA]</scope>
    <source>
        <strain evidence="2 3">AM80</strain>
    </source>
</reference>
<organism evidence="2 3">
    <name type="scientific">Trypanosoma rangeli</name>
    <dbReference type="NCBI Taxonomy" id="5698"/>
    <lineage>
        <taxon>Eukaryota</taxon>
        <taxon>Discoba</taxon>
        <taxon>Euglenozoa</taxon>
        <taxon>Kinetoplastea</taxon>
        <taxon>Metakinetoplastina</taxon>
        <taxon>Trypanosomatida</taxon>
        <taxon>Trypanosomatidae</taxon>
        <taxon>Trypanosoma</taxon>
        <taxon>Herpetosoma</taxon>
    </lineage>
</organism>
<dbReference type="GeneID" id="40330880"/>
<dbReference type="SUPFAM" id="SSF50939">
    <property type="entry name" value="Sialidases"/>
    <property type="match status" value="1"/>
</dbReference>
<dbReference type="EMBL" id="MKGL01000270">
    <property type="protein sequence ID" value="RNF01520.1"/>
    <property type="molecule type" value="Genomic_DNA"/>
</dbReference>
<keyword evidence="3" id="KW-1185">Reference proteome</keyword>
<protein>
    <submittedName>
        <fullName evidence="2">Trans-sialidase</fullName>
    </submittedName>
</protein>
<evidence type="ECO:0000259" key="1">
    <source>
        <dbReference type="Pfam" id="PF13859"/>
    </source>
</evidence>
<comment type="caution">
    <text evidence="2">The sequence shown here is derived from an EMBL/GenBank/DDBJ whole genome shotgun (WGS) entry which is preliminary data.</text>
</comment>
<dbReference type="RefSeq" id="XP_029236379.1">
    <property type="nucleotide sequence ID" value="XM_029383768.1"/>
</dbReference>
<evidence type="ECO:0000313" key="2">
    <source>
        <dbReference type="EMBL" id="RNF01520.1"/>
    </source>
</evidence>
<dbReference type="InterPro" id="IPR036278">
    <property type="entry name" value="Sialidase_sf"/>
</dbReference>
<name>A0A3R7M8T8_TRYRA</name>
<dbReference type="InterPro" id="IPR011040">
    <property type="entry name" value="Sialidase"/>
</dbReference>
<feature type="domain" description="Sialidase" evidence="1">
    <location>
        <begin position="13"/>
        <end position="115"/>
    </location>
</feature>
<evidence type="ECO:0000313" key="3">
    <source>
        <dbReference type="Proteomes" id="UP000283634"/>
    </source>
</evidence>
<dbReference type="Pfam" id="PF13859">
    <property type="entry name" value="BNR_3"/>
    <property type="match status" value="1"/>
</dbReference>
<accession>A0A3R7M8T8</accession>
<proteinExistence type="predicted"/>
<dbReference type="Gene3D" id="2.120.10.10">
    <property type="match status" value="1"/>
</dbReference>
<gene>
    <name evidence="2" type="ORF">TraAM80_06947</name>
</gene>
<dbReference type="AlphaFoldDB" id="A0A3R7M8T8"/>
<dbReference type="Proteomes" id="UP000283634">
    <property type="component" value="Unassembled WGS sequence"/>
</dbReference>
<sequence>MQLKETSDASGSNAAEITQRTAMVVERDVYMLLGSYSCRRSESELSGKKGWKLLLVNETVSGENGVTNLIQWGETHAVKVESETHAFLTRLVGSRESILVLSDSTLVFPMQATDNE</sequence>